<keyword evidence="4" id="KW-1185">Reference proteome</keyword>
<feature type="compositionally biased region" description="Low complexity" evidence="1">
    <location>
        <begin position="28"/>
        <end position="40"/>
    </location>
</feature>
<gene>
    <name evidence="3" type="ORF">GUY60_13080</name>
</gene>
<evidence type="ECO:0000313" key="4">
    <source>
        <dbReference type="Proteomes" id="UP000598297"/>
    </source>
</evidence>
<evidence type="ECO:0000313" key="3">
    <source>
        <dbReference type="EMBL" id="NBE52342.1"/>
    </source>
</evidence>
<reference evidence="3" key="1">
    <citation type="submission" date="2020-01" db="EMBL/GenBank/DDBJ databases">
        <title>Whole-genome analyses of novel actinobacteria.</title>
        <authorList>
            <person name="Sahin N."/>
        </authorList>
    </citation>
    <scope>NUCLEOTIDE SEQUENCE</scope>
    <source>
        <strain evidence="3">YC537</strain>
    </source>
</reference>
<dbReference type="EMBL" id="JAAAHS010000078">
    <property type="protein sequence ID" value="NBE52342.1"/>
    <property type="molecule type" value="Genomic_DNA"/>
</dbReference>
<evidence type="ECO:0000256" key="1">
    <source>
        <dbReference type="SAM" id="MobiDB-lite"/>
    </source>
</evidence>
<comment type="caution">
    <text evidence="3">The sequence shown here is derived from an EMBL/GenBank/DDBJ whole genome shotgun (WGS) entry which is preliminary data.</text>
</comment>
<accession>A0A964XM27</accession>
<feature type="signal peptide" evidence="2">
    <location>
        <begin position="1"/>
        <end position="28"/>
    </location>
</feature>
<keyword evidence="2" id="KW-0732">Signal</keyword>
<dbReference type="AlphaFoldDB" id="A0A964XM27"/>
<feature type="region of interest" description="Disordered" evidence="1">
    <location>
        <begin position="28"/>
        <end position="52"/>
    </location>
</feature>
<proteinExistence type="predicted"/>
<dbReference type="Proteomes" id="UP000598297">
    <property type="component" value="Unassembled WGS sequence"/>
</dbReference>
<name>A0A964XM27_9ACTN</name>
<evidence type="ECO:0000256" key="2">
    <source>
        <dbReference type="SAM" id="SignalP"/>
    </source>
</evidence>
<sequence>MRRPHSLPSLLAGLALLVPLPVVLPTEAASQPAPAEAAAPAPAPPERPFGAECRTHQEGSQVVAYCHNPYPETDRVALHIECVRWWDLDSDSTRVATGPAMTIRLTGRCWKEVGSAWVTHTR</sequence>
<organism evidence="3 4">
    <name type="scientific">Streptomyces boluensis</name>
    <dbReference type="NCBI Taxonomy" id="1775135"/>
    <lineage>
        <taxon>Bacteria</taxon>
        <taxon>Bacillati</taxon>
        <taxon>Actinomycetota</taxon>
        <taxon>Actinomycetes</taxon>
        <taxon>Kitasatosporales</taxon>
        <taxon>Streptomycetaceae</taxon>
        <taxon>Streptomyces</taxon>
    </lineage>
</organism>
<feature type="chain" id="PRO_5037077165" description="Secreted protein" evidence="2">
    <location>
        <begin position="29"/>
        <end position="122"/>
    </location>
</feature>
<dbReference type="OrthoDB" id="4326086at2"/>
<protein>
    <recommendedName>
        <fullName evidence="5">Secreted protein</fullName>
    </recommendedName>
</protein>
<evidence type="ECO:0008006" key="5">
    <source>
        <dbReference type="Google" id="ProtNLM"/>
    </source>
</evidence>